<dbReference type="InterPro" id="IPR012338">
    <property type="entry name" value="Beta-lactam/transpept-like"/>
</dbReference>
<evidence type="ECO:0008006" key="4">
    <source>
        <dbReference type="Google" id="ProtNLM"/>
    </source>
</evidence>
<protein>
    <recommendedName>
        <fullName evidence="4">Beta-lactamase</fullName>
    </recommendedName>
</protein>
<proteinExistence type="predicted"/>
<evidence type="ECO:0000313" key="2">
    <source>
        <dbReference type="EMBL" id="MFC3966403.1"/>
    </source>
</evidence>
<comment type="caution">
    <text evidence="2">The sequence shown here is derived from an EMBL/GenBank/DDBJ whole genome shotgun (WGS) entry which is preliminary data.</text>
</comment>
<sequence length="129" mass="13597">MTFSRTKGLTATAAPRVSAQTGIEVDAPVRTWWPRPPTPRRWRPGLPLCAPRLRRPGQQRARREMPAQSMVLPAAAGATAFGHPGSGGSLGLADAGHGVGFGFVPNLRRTGVARDTRAHDLVAAVCAAL</sequence>
<evidence type="ECO:0000313" key="3">
    <source>
        <dbReference type="Proteomes" id="UP001595696"/>
    </source>
</evidence>
<dbReference type="EMBL" id="JBHSAX010000033">
    <property type="protein sequence ID" value="MFC3966403.1"/>
    <property type="molecule type" value="Genomic_DNA"/>
</dbReference>
<feature type="region of interest" description="Disordered" evidence="1">
    <location>
        <begin position="43"/>
        <end position="66"/>
    </location>
</feature>
<accession>A0ABV8E1S6</accession>
<dbReference type="RefSeq" id="WP_378617069.1">
    <property type="nucleotide sequence ID" value="NZ_JBHSAX010000033.1"/>
</dbReference>
<name>A0ABV8E1S6_9NOCA</name>
<evidence type="ECO:0000256" key="1">
    <source>
        <dbReference type="SAM" id="MobiDB-lite"/>
    </source>
</evidence>
<dbReference type="Proteomes" id="UP001595696">
    <property type="component" value="Unassembled WGS sequence"/>
</dbReference>
<keyword evidence="3" id="KW-1185">Reference proteome</keyword>
<gene>
    <name evidence="2" type="ORF">ACFO0B_30850</name>
</gene>
<dbReference type="Gene3D" id="3.40.710.10">
    <property type="entry name" value="DD-peptidase/beta-lactamase superfamily"/>
    <property type="match status" value="1"/>
</dbReference>
<organism evidence="2 3">
    <name type="scientific">Nocardia jiangsuensis</name>
    <dbReference type="NCBI Taxonomy" id="1691563"/>
    <lineage>
        <taxon>Bacteria</taxon>
        <taxon>Bacillati</taxon>
        <taxon>Actinomycetota</taxon>
        <taxon>Actinomycetes</taxon>
        <taxon>Mycobacteriales</taxon>
        <taxon>Nocardiaceae</taxon>
        <taxon>Nocardia</taxon>
    </lineage>
</organism>
<reference evidence="3" key="1">
    <citation type="journal article" date="2019" name="Int. J. Syst. Evol. Microbiol.">
        <title>The Global Catalogue of Microorganisms (GCM) 10K type strain sequencing project: providing services to taxonomists for standard genome sequencing and annotation.</title>
        <authorList>
            <consortium name="The Broad Institute Genomics Platform"/>
            <consortium name="The Broad Institute Genome Sequencing Center for Infectious Disease"/>
            <person name="Wu L."/>
            <person name="Ma J."/>
        </authorList>
    </citation>
    <scope>NUCLEOTIDE SEQUENCE [LARGE SCALE GENOMIC DNA]</scope>
    <source>
        <strain evidence="3">CGMCC 4.7330</strain>
    </source>
</reference>